<evidence type="ECO:0000313" key="2">
    <source>
        <dbReference type="Proteomes" id="UP000054350"/>
    </source>
</evidence>
<dbReference type="VEuPathDB" id="FungiDB:AMAG_13433"/>
<name>A0A0L0T243_ALLM3</name>
<keyword evidence="2" id="KW-1185">Reference proteome</keyword>
<evidence type="ECO:0000313" key="1">
    <source>
        <dbReference type="EMBL" id="KNE68792.1"/>
    </source>
</evidence>
<proteinExistence type="predicted"/>
<dbReference type="Proteomes" id="UP000054350">
    <property type="component" value="Unassembled WGS sequence"/>
</dbReference>
<sequence length="134" mass="14278">MAANFAEYDQLKAVALAMGPWRSSKLDQLDAHLRELDLTPQRIQYAHFYDSRSSWLDAAMQNPEDLALLANAESVAASSSSSVTAAHPAHSSVLATTAKELAQVTAPSSSELSPGELSLGELVEESVLAPVEEP</sequence>
<dbReference type="EMBL" id="GG745358">
    <property type="protein sequence ID" value="KNE68792.1"/>
    <property type="molecule type" value="Genomic_DNA"/>
</dbReference>
<dbReference type="AlphaFoldDB" id="A0A0L0T243"/>
<dbReference type="OrthoDB" id="10590700at2759"/>
<reference evidence="1 2" key="1">
    <citation type="submission" date="2009-11" db="EMBL/GenBank/DDBJ databases">
        <title>Annotation of Allomyces macrogynus ATCC 38327.</title>
        <authorList>
            <consortium name="The Broad Institute Genome Sequencing Platform"/>
            <person name="Russ C."/>
            <person name="Cuomo C."/>
            <person name="Burger G."/>
            <person name="Gray M.W."/>
            <person name="Holland P.W.H."/>
            <person name="King N."/>
            <person name="Lang F.B.F."/>
            <person name="Roger A.J."/>
            <person name="Ruiz-Trillo I."/>
            <person name="Young S.K."/>
            <person name="Zeng Q."/>
            <person name="Gargeya S."/>
            <person name="Fitzgerald M."/>
            <person name="Haas B."/>
            <person name="Abouelleil A."/>
            <person name="Alvarado L."/>
            <person name="Arachchi H.M."/>
            <person name="Berlin A."/>
            <person name="Chapman S.B."/>
            <person name="Gearin G."/>
            <person name="Goldberg J."/>
            <person name="Griggs A."/>
            <person name="Gujja S."/>
            <person name="Hansen M."/>
            <person name="Heiman D."/>
            <person name="Howarth C."/>
            <person name="Larimer J."/>
            <person name="Lui A."/>
            <person name="MacDonald P.J.P."/>
            <person name="McCowen C."/>
            <person name="Montmayeur A."/>
            <person name="Murphy C."/>
            <person name="Neiman D."/>
            <person name="Pearson M."/>
            <person name="Priest M."/>
            <person name="Roberts A."/>
            <person name="Saif S."/>
            <person name="Shea T."/>
            <person name="Sisk P."/>
            <person name="Stolte C."/>
            <person name="Sykes S."/>
            <person name="Wortman J."/>
            <person name="Nusbaum C."/>
            <person name="Birren B."/>
        </authorList>
    </citation>
    <scope>NUCLEOTIDE SEQUENCE [LARGE SCALE GENOMIC DNA]</scope>
    <source>
        <strain evidence="1 2">ATCC 38327</strain>
    </source>
</reference>
<gene>
    <name evidence="1" type="ORF">AMAG_13433</name>
</gene>
<reference evidence="2" key="2">
    <citation type="submission" date="2009-11" db="EMBL/GenBank/DDBJ databases">
        <title>The Genome Sequence of Allomyces macrogynus strain ATCC 38327.</title>
        <authorList>
            <consortium name="The Broad Institute Genome Sequencing Platform"/>
            <person name="Russ C."/>
            <person name="Cuomo C."/>
            <person name="Shea T."/>
            <person name="Young S.K."/>
            <person name="Zeng Q."/>
            <person name="Koehrsen M."/>
            <person name="Haas B."/>
            <person name="Borodovsky M."/>
            <person name="Guigo R."/>
            <person name="Alvarado L."/>
            <person name="Berlin A."/>
            <person name="Borenstein D."/>
            <person name="Chen Z."/>
            <person name="Engels R."/>
            <person name="Freedman E."/>
            <person name="Gellesch M."/>
            <person name="Goldberg J."/>
            <person name="Griggs A."/>
            <person name="Gujja S."/>
            <person name="Heiman D."/>
            <person name="Hepburn T."/>
            <person name="Howarth C."/>
            <person name="Jen D."/>
            <person name="Larson L."/>
            <person name="Lewis B."/>
            <person name="Mehta T."/>
            <person name="Park D."/>
            <person name="Pearson M."/>
            <person name="Roberts A."/>
            <person name="Saif S."/>
            <person name="Shenoy N."/>
            <person name="Sisk P."/>
            <person name="Stolte C."/>
            <person name="Sykes S."/>
            <person name="Walk T."/>
            <person name="White J."/>
            <person name="Yandava C."/>
            <person name="Burger G."/>
            <person name="Gray M.W."/>
            <person name="Holland P.W.H."/>
            <person name="King N."/>
            <person name="Lang F.B.F."/>
            <person name="Roger A.J."/>
            <person name="Ruiz-Trillo I."/>
            <person name="Lander E."/>
            <person name="Nusbaum C."/>
        </authorList>
    </citation>
    <scope>NUCLEOTIDE SEQUENCE [LARGE SCALE GENOMIC DNA]</scope>
    <source>
        <strain evidence="2">ATCC 38327</strain>
    </source>
</reference>
<protein>
    <submittedName>
        <fullName evidence="1">Uncharacterized protein</fullName>
    </submittedName>
</protein>
<accession>A0A0L0T243</accession>
<organism evidence="1 2">
    <name type="scientific">Allomyces macrogynus (strain ATCC 38327)</name>
    <name type="common">Allomyces javanicus var. macrogynus</name>
    <dbReference type="NCBI Taxonomy" id="578462"/>
    <lineage>
        <taxon>Eukaryota</taxon>
        <taxon>Fungi</taxon>
        <taxon>Fungi incertae sedis</taxon>
        <taxon>Blastocladiomycota</taxon>
        <taxon>Blastocladiomycetes</taxon>
        <taxon>Blastocladiales</taxon>
        <taxon>Blastocladiaceae</taxon>
        <taxon>Allomyces</taxon>
    </lineage>
</organism>